<dbReference type="InterPro" id="IPR006597">
    <property type="entry name" value="Sel1-like"/>
</dbReference>
<dbReference type="CDD" id="cd00180">
    <property type="entry name" value="PKc"/>
    <property type="match status" value="1"/>
</dbReference>
<proteinExistence type="predicted"/>
<dbReference type="InterPro" id="IPR011990">
    <property type="entry name" value="TPR-like_helical_dom_sf"/>
</dbReference>
<dbReference type="EMBL" id="JAPFFF010000002">
    <property type="protein sequence ID" value="KAK8896652.1"/>
    <property type="molecule type" value="Genomic_DNA"/>
</dbReference>
<sequence length="1637" mass="194246">MQKIPFQDIPHKYTAVLNEILNEKTKIGNKLKKLYSQFSFKYLNFPLACENSDKINIGCLLLNHFIKFKFITYFRHIVKSKNSQPNNDIFQNSKEKNHTFSPNLKPIKVNIIFCVEGQCIIIDKIDLIIIDFIIKILKREKSSLINVRTNVKLSVKEEIKIFCDSYLRDFKLEIKKDKFIRTTIRPIVGYLIRRYFYPTDYFSNPSFFDFREVVKKNERESKAELINLIKTGQFCEEDLERIKSSINVKREIRNFKEEEFIVLRTITSNEKAIFHLVIHIESLYIFMMKKIGAHKSMTKEEEHEIYFDENFSHRCFTPFYGFIKENDKTIGFLYEYMCNDTLKSYVSSNRDKIDETFVMSSICRIIQGIDYLHSSKLVHRDLKPLNILIDHDFLPYISDFDSIRHPEEVEEENSSEPMTNDICPIAYSSPELFKGENVSFPSDIYQFGLIIYYLYEKKDLYSSNGAIDYIMKEDEIPTLNKAENSIQALFKKCLKFIANERISNQEIKMIYNDEIFPCIYQHFFFSELKSDIEQLIYESLIISNNLIQYKENIFIYKNFLYEIAIDYNKATEYYELSAKQNNSVTLNNLEYLYENGYGVKQDYNRAKEYYELSSKQNNSVALNYLGDLYYYGYGVKQDCNKEKEYYELSAQQNNSYALNNLGNLYKNGYGVKQDYNQAKEYYELSAQQNNSYALNNLGHLYKNGYGVKQDYNKAKEYYELSAQQNNSNALIYLGNLYKNGYGVKQDYNQAKEYYELSAKQNNSKAFLYLGNLYYFGYGVKQDYNQAKEYYELSAQQNNSYALNNLGHLYKNGYGVKQDYNQAKEYYELSAKQNNSKAFLYLGNLYYFGYGVKQDYNKAKEYYESSAKQNNSKAFLKLGNLYYFGYGVKQDYNKAKDYYEISAKQNNSKAFLYLGNLYYFGYGVKQDYNQAKEYYELSAQQNNSYALNNLGHLYKNGYGVKQDYNQAKEYYELSAKQNNSKAFLYLGNLYYFGYGVKQDYNQAKEYYELSAKQNNSKAFLYLGRLYYYGYGEKLDYDKAKEYFELSAKHNNLLALFYLGNLYKNTKDYLKAINHYELSAQKNNSDSLCKIGNLYLKGRGFEKNYLKAKEFYEQSADRNNPNALYKLGKLYYNGQGVKQDYMKAKEYYELSGRQGNSKALFELGKLYFEGKGVKQDYNKAKKYYEMSTYNNNPDGLFFLGIFYSRGDIFEINIHIAFQYFMKSIKFHFDQVRIYNNVDHFYDTKNIYNNYYYHSHNDLGLIYLTVHNDIENCTKHIKEATFGEYPFGQNNFGLLNEIYFNEIGNAEYMYQRSSKHNFALAYYNFGHLKEKTKRKEKENKKENQESEEYIEYYKRASDTEDYPLIFHNRQYYDKRLEISKTFIICMTNLKLCEYYLNENDNEESKKYFARSLRKLLNKEEHSMFKVKIDVKNAESFFIYLKDFILSFPLFNLSNQPNLNINIGNDDNQKENHDISSSSEKSFSEENIEEKCSTEVNDKKLIVNQEMIEKINERKNQENEGIKKEYKSKDEQISEYGCDSVNPRKEEISADEEEIIFKDVNEIFEFIVSKEQYKNIFCEEINKIIQIMNDIIYTPPYPILFGRISISKLKPKEEINPNQKEINELFYEGLGLEEFKYRKQP</sequence>
<evidence type="ECO:0000313" key="2">
    <source>
        <dbReference type="EMBL" id="KAK8896652.1"/>
    </source>
</evidence>
<name>A0ABR2L0E1_9EUKA</name>
<dbReference type="SMART" id="SM00028">
    <property type="entry name" value="TPR"/>
    <property type="match status" value="7"/>
</dbReference>
<dbReference type="InterPro" id="IPR019734">
    <property type="entry name" value="TPR_rpt"/>
</dbReference>
<dbReference type="InterPro" id="IPR011009">
    <property type="entry name" value="Kinase-like_dom_sf"/>
</dbReference>
<accession>A0ABR2L0E1</accession>
<dbReference type="SMART" id="SM00671">
    <property type="entry name" value="SEL1"/>
    <property type="match status" value="19"/>
</dbReference>
<dbReference type="SMART" id="SM00220">
    <property type="entry name" value="S_TKc"/>
    <property type="match status" value="1"/>
</dbReference>
<keyword evidence="3" id="KW-1185">Reference proteome</keyword>
<reference evidence="2 3" key="1">
    <citation type="submission" date="2024-04" db="EMBL/GenBank/DDBJ databases">
        <title>Tritrichomonas musculus Genome.</title>
        <authorList>
            <person name="Alves-Ferreira E."/>
            <person name="Grigg M."/>
            <person name="Lorenzi H."/>
            <person name="Galac M."/>
        </authorList>
    </citation>
    <scope>NUCLEOTIDE SEQUENCE [LARGE SCALE GENOMIC DNA]</scope>
    <source>
        <strain evidence="2 3">EAF2021</strain>
    </source>
</reference>
<evidence type="ECO:0000259" key="1">
    <source>
        <dbReference type="PROSITE" id="PS50011"/>
    </source>
</evidence>
<dbReference type="Gene3D" id="1.10.510.10">
    <property type="entry name" value="Transferase(Phosphotransferase) domain 1"/>
    <property type="match status" value="1"/>
</dbReference>
<dbReference type="Gene3D" id="1.25.40.10">
    <property type="entry name" value="Tetratricopeptide repeat domain"/>
    <property type="match status" value="4"/>
</dbReference>
<dbReference type="InterPro" id="IPR008271">
    <property type="entry name" value="Ser/Thr_kinase_AS"/>
</dbReference>
<dbReference type="InterPro" id="IPR000719">
    <property type="entry name" value="Prot_kinase_dom"/>
</dbReference>
<feature type="domain" description="Protein kinase" evidence="1">
    <location>
        <begin position="260"/>
        <end position="525"/>
    </location>
</feature>
<dbReference type="SUPFAM" id="SSF81901">
    <property type="entry name" value="HCP-like"/>
    <property type="match status" value="5"/>
</dbReference>
<evidence type="ECO:0000313" key="3">
    <source>
        <dbReference type="Proteomes" id="UP001470230"/>
    </source>
</evidence>
<dbReference type="PROSITE" id="PS50011">
    <property type="entry name" value="PROTEIN_KINASE_DOM"/>
    <property type="match status" value="1"/>
</dbReference>
<comment type="caution">
    <text evidence="2">The sequence shown here is derived from an EMBL/GenBank/DDBJ whole genome shotgun (WGS) entry which is preliminary data.</text>
</comment>
<dbReference type="PROSITE" id="PS00108">
    <property type="entry name" value="PROTEIN_KINASE_ST"/>
    <property type="match status" value="1"/>
</dbReference>
<gene>
    <name evidence="2" type="ORF">M9Y10_014565</name>
</gene>
<dbReference type="PANTHER" id="PTHR43628:SF1">
    <property type="entry name" value="CHITIN SYNTHASE REGULATORY FACTOR 2-RELATED"/>
    <property type="match status" value="1"/>
</dbReference>
<organism evidence="2 3">
    <name type="scientific">Tritrichomonas musculus</name>
    <dbReference type="NCBI Taxonomy" id="1915356"/>
    <lineage>
        <taxon>Eukaryota</taxon>
        <taxon>Metamonada</taxon>
        <taxon>Parabasalia</taxon>
        <taxon>Tritrichomonadida</taxon>
        <taxon>Tritrichomonadidae</taxon>
        <taxon>Tritrichomonas</taxon>
    </lineage>
</organism>
<dbReference type="Pfam" id="PF00069">
    <property type="entry name" value="Pkinase"/>
    <property type="match status" value="1"/>
</dbReference>
<dbReference type="InterPro" id="IPR052945">
    <property type="entry name" value="Mitotic_Regulator"/>
</dbReference>
<dbReference type="Pfam" id="PF08238">
    <property type="entry name" value="Sel1"/>
    <property type="match status" value="19"/>
</dbReference>
<dbReference type="Proteomes" id="UP001470230">
    <property type="component" value="Unassembled WGS sequence"/>
</dbReference>
<dbReference type="PANTHER" id="PTHR43628">
    <property type="entry name" value="ACTIVATOR OF C KINASE PROTEIN 1-RELATED"/>
    <property type="match status" value="1"/>
</dbReference>
<protein>
    <recommendedName>
        <fullName evidence="1">Protein kinase domain-containing protein</fullName>
    </recommendedName>
</protein>
<dbReference type="SUPFAM" id="SSF56112">
    <property type="entry name" value="Protein kinase-like (PK-like)"/>
    <property type="match status" value="1"/>
</dbReference>